<organism evidence="1 2">
    <name type="scientific">Candidatus Egerieousia excrementavium</name>
    <dbReference type="NCBI Taxonomy" id="2840778"/>
    <lineage>
        <taxon>Bacteria</taxon>
        <taxon>Pseudomonadati</taxon>
        <taxon>Bacteroidota</taxon>
        <taxon>Bacteroidia</taxon>
        <taxon>Bacteroidales</taxon>
        <taxon>Candidatus Egerieousia</taxon>
    </lineage>
</organism>
<protein>
    <submittedName>
        <fullName evidence="1">Uncharacterized protein</fullName>
    </submittedName>
</protein>
<comment type="caution">
    <text evidence="1">The sequence shown here is derived from an EMBL/GenBank/DDBJ whole genome shotgun (WGS) entry which is preliminary data.</text>
</comment>
<dbReference type="Proteomes" id="UP000823635">
    <property type="component" value="Unassembled WGS sequence"/>
</dbReference>
<evidence type="ECO:0000313" key="2">
    <source>
        <dbReference type="Proteomes" id="UP000823635"/>
    </source>
</evidence>
<gene>
    <name evidence="1" type="ORF">IAC68_05245</name>
</gene>
<proteinExistence type="predicted"/>
<reference evidence="1" key="2">
    <citation type="journal article" date="2021" name="PeerJ">
        <title>Extensive microbial diversity within the chicken gut microbiome revealed by metagenomics and culture.</title>
        <authorList>
            <person name="Gilroy R."/>
            <person name="Ravi A."/>
            <person name="Getino M."/>
            <person name="Pursley I."/>
            <person name="Horton D.L."/>
            <person name="Alikhan N.F."/>
            <person name="Baker D."/>
            <person name="Gharbi K."/>
            <person name="Hall N."/>
            <person name="Watson M."/>
            <person name="Adriaenssens E.M."/>
            <person name="Foster-Nyarko E."/>
            <person name="Jarju S."/>
            <person name="Secka A."/>
            <person name="Antonio M."/>
            <person name="Oren A."/>
            <person name="Chaudhuri R.R."/>
            <person name="La Ragione R."/>
            <person name="Hildebrand F."/>
            <person name="Pallen M.J."/>
        </authorList>
    </citation>
    <scope>NUCLEOTIDE SEQUENCE</scope>
    <source>
        <strain evidence="1">15467</strain>
    </source>
</reference>
<dbReference type="EMBL" id="JADINB010000119">
    <property type="protein sequence ID" value="MBO8429316.1"/>
    <property type="molecule type" value="Genomic_DNA"/>
</dbReference>
<name>A0A9D9DMW5_9BACT</name>
<reference evidence="1" key="1">
    <citation type="submission" date="2020-10" db="EMBL/GenBank/DDBJ databases">
        <authorList>
            <person name="Gilroy R."/>
        </authorList>
    </citation>
    <scope>NUCLEOTIDE SEQUENCE</scope>
    <source>
        <strain evidence="1">15467</strain>
    </source>
</reference>
<dbReference type="AlphaFoldDB" id="A0A9D9DMW5"/>
<evidence type="ECO:0000313" key="1">
    <source>
        <dbReference type="EMBL" id="MBO8429316.1"/>
    </source>
</evidence>
<accession>A0A9D9DMW5</accession>
<sequence>MDMGLDQHILKCLSEKASVKASIYDRCLDLFNQLKEVLGEMSNDFNDMLETEIGNTNRRIKLEYRDKGKFEAELKFADDVLVFSMHTDIFQFDRDHAIWKNPYAKEDKLNTYCGVISVYNFLSDSFKYNRNDDLGYLVARMFVNRESYFFVEGKRQKRRQISAFGKFKVTKDELVAFVQSAMAYTLEFDLLVPPYDLVKVTTVDQINTKIENSKMKTGKRMGYKYNSDDVLEDNE</sequence>